<accession>A0AAN9H1L4</accession>
<keyword evidence="3" id="KW-1185">Reference proteome</keyword>
<dbReference type="SUPFAM" id="SSF50923">
    <property type="entry name" value="Hemopexin-like domain"/>
    <property type="match status" value="1"/>
</dbReference>
<reference evidence="2 3" key="1">
    <citation type="submission" date="2024-02" db="EMBL/GenBank/DDBJ databases">
        <title>Chromosome-level genome assembly of the Eurasian Minnow (Phoxinus phoxinus).</title>
        <authorList>
            <person name="Oriowo T.O."/>
            <person name="Martin S."/>
            <person name="Stange M."/>
            <person name="Chrysostomakis Y."/>
            <person name="Brown T."/>
            <person name="Winkler S."/>
            <person name="Kukowka S."/>
            <person name="Myers E.W."/>
            <person name="Bohne A."/>
        </authorList>
    </citation>
    <scope>NUCLEOTIDE SEQUENCE [LARGE SCALE GENOMIC DNA]</scope>
    <source>
        <strain evidence="2">ZFMK-TIS-60720</strain>
        <tissue evidence="2">Whole Organism</tissue>
    </source>
</reference>
<proteinExistence type="predicted"/>
<evidence type="ECO:0000313" key="2">
    <source>
        <dbReference type="EMBL" id="KAK7143831.1"/>
    </source>
</evidence>
<dbReference type="InterPro" id="IPR018487">
    <property type="entry name" value="Hemopexin-like_repeat"/>
</dbReference>
<sequence length="84" mass="10109">MSYEPMDYMDVEVVQEKATPVQNVFFFKKDKYYRVDLQTKHIDYVNPPYPRSIGKYWLGCKEKDIRKKIRNNISIFALITKILV</sequence>
<evidence type="ECO:0000313" key="3">
    <source>
        <dbReference type="Proteomes" id="UP001364617"/>
    </source>
</evidence>
<name>A0AAN9H1L4_9TELE</name>
<protein>
    <submittedName>
        <fullName evidence="2">Uncharacterized protein</fullName>
    </submittedName>
</protein>
<organism evidence="2 3">
    <name type="scientific">Phoxinus phoxinus</name>
    <name type="common">Eurasian minnow</name>
    <dbReference type="NCBI Taxonomy" id="58324"/>
    <lineage>
        <taxon>Eukaryota</taxon>
        <taxon>Metazoa</taxon>
        <taxon>Chordata</taxon>
        <taxon>Craniata</taxon>
        <taxon>Vertebrata</taxon>
        <taxon>Euteleostomi</taxon>
        <taxon>Actinopterygii</taxon>
        <taxon>Neopterygii</taxon>
        <taxon>Teleostei</taxon>
        <taxon>Ostariophysi</taxon>
        <taxon>Cypriniformes</taxon>
        <taxon>Leuciscidae</taxon>
        <taxon>Phoxininae</taxon>
        <taxon>Phoxinus</taxon>
    </lineage>
</organism>
<dbReference type="AlphaFoldDB" id="A0AAN9H1L4"/>
<evidence type="ECO:0000256" key="1">
    <source>
        <dbReference type="PROSITE-ProRule" id="PRU01011"/>
    </source>
</evidence>
<dbReference type="EMBL" id="JAYKXH010000015">
    <property type="protein sequence ID" value="KAK7143831.1"/>
    <property type="molecule type" value="Genomic_DNA"/>
</dbReference>
<gene>
    <name evidence="2" type="ORF">R3I93_014865</name>
</gene>
<dbReference type="InterPro" id="IPR036375">
    <property type="entry name" value="Hemopexin-like_dom_sf"/>
</dbReference>
<dbReference type="Proteomes" id="UP001364617">
    <property type="component" value="Unassembled WGS sequence"/>
</dbReference>
<feature type="repeat" description="Hemopexin" evidence="1">
    <location>
        <begin position="6"/>
        <end position="60"/>
    </location>
</feature>
<comment type="caution">
    <text evidence="2">The sequence shown here is derived from an EMBL/GenBank/DDBJ whole genome shotgun (WGS) entry which is preliminary data.</text>
</comment>
<dbReference type="Pfam" id="PF00045">
    <property type="entry name" value="Hemopexin"/>
    <property type="match status" value="1"/>
</dbReference>
<dbReference type="PROSITE" id="PS51642">
    <property type="entry name" value="HEMOPEXIN_2"/>
    <property type="match status" value="1"/>
</dbReference>
<dbReference type="Gene3D" id="2.110.10.10">
    <property type="entry name" value="Hemopexin-like domain"/>
    <property type="match status" value="1"/>
</dbReference>